<feature type="transmembrane region" description="Helical" evidence="1">
    <location>
        <begin position="126"/>
        <end position="147"/>
    </location>
</feature>
<feature type="transmembrane region" description="Helical" evidence="1">
    <location>
        <begin position="206"/>
        <end position="225"/>
    </location>
</feature>
<reference evidence="2 3" key="1">
    <citation type="submission" date="2014-07" db="EMBL/GenBank/DDBJ databases">
        <authorList>
            <person name="Zhang J.E."/>
            <person name="Yang H."/>
            <person name="Guo J."/>
            <person name="Deng Z."/>
            <person name="Luo H."/>
            <person name="Luo M."/>
            <person name="Zhao B."/>
        </authorList>
    </citation>
    <scope>NUCLEOTIDE SEQUENCE [LARGE SCALE GENOMIC DNA]</scope>
    <source>
        <strain evidence="2 3">1CP</strain>
    </source>
</reference>
<organism evidence="2 3">
    <name type="scientific">Rhodococcus opacus</name>
    <name type="common">Nocardia opaca</name>
    <dbReference type="NCBI Taxonomy" id="37919"/>
    <lineage>
        <taxon>Bacteria</taxon>
        <taxon>Bacillati</taxon>
        <taxon>Actinomycetota</taxon>
        <taxon>Actinomycetes</taxon>
        <taxon>Mycobacteriales</taxon>
        <taxon>Nocardiaceae</taxon>
        <taxon>Rhodococcus</taxon>
    </lineage>
</organism>
<evidence type="ECO:0000256" key="1">
    <source>
        <dbReference type="SAM" id="Phobius"/>
    </source>
</evidence>
<gene>
    <name evidence="2" type="ORF">R1CP_35565</name>
</gene>
<name>A0A1B1KGL0_RHOOP</name>
<dbReference type="EMBL" id="CP009111">
    <property type="protein sequence ID" value="ANS31719.1"/>
    <property type="molecule type" value="Genomic_DNA"/>
</dbReference>
<dbReference type="Proteomes" id="UP000186108">
    <property type="component" value="Chromosome"/>
</dbReference>
<dbReference type="RefSeq" id="WP_065492799.1">
    <property type="nucleotide sequence ID" value="NZ_CP009111.1"/>
</dbReference>
<feature type="transmembrane region" description="Helical" evidence="1">
    <location>
        <begin position="12"/>
        <end position="33"/>
    </location>
</feature>
<keyword evidence="1" id="KW-0812">Transmembrane</keyword>
<keyword evidence="1" id="KW-0472">Membrane</keyword>
<accession>A0A1B1KGL0</accession>
<sequence>MKSSRVVDPAGAVFGLLLPVVAALCGVILTKVWEPRLPAEIATHWTTTSPDGFATPMSSAWTFALVTVLFGGGCAAIAALAQAMLMMRRTMLVVGLSVVGLILTVQVVLLYVQLDVTDVSNTELPLWSLGLGVVIGAVVGLLGAALLRDYRSRVSATSPPDPRLPRADDPATVADTVGFGTVGSLVLLLLLGVAPAVAVCLLVDGWWPLAVFVPVGLLIVSLLRFRVIVDPSGIRVVNMGMTALQYGIDEIEGARVDVIKPFDDFGGWGLKVKGRRNYGVVTRTGPAVIVTTACGDRLTVTSGRAEDMAGALNTFADAHTRTTPM</sequence>
<feature type="transmembrane region" description="Helical" evidence="1">
    <location>
        <begin position="92"/>
        <end position="114"/>
    </location>
</feature>
<dbReference type="AlphaFoldDB" id="A0A1B1KGL0"/>
<protein>
    <recommendedName>
        <fullName evidence="4">DUF1648 domain-containing protein</fullName>
    </recommendedName>
</protein>
<evidence type="ECO:0000313" key="3">
    <source>
        <dbReference type="Proteomes" id="UP000186108"/>
    </source>
</evidence>
<proteinExistence type="predicted"/>
<feature type="transmembrane region" description="Helical" evidence="1">
    <location>
        <begin position="60"/>
        <end position="80"/>
    </location>
</feature>
<evidence type="ECO:0000313" key="2">
    <source>
        <dbReference type="EMBL" id="ANS31719.1"/>
    </source>
</evidence>
<dbReference type="PATRIC" id="fig|37919.13.peg.7479"/>
<feature type="transmembrane region" description="Helical" evidence="1">
    <location>
        <begin position="173"/>
        <end position="194"/>
    </location>
</feature>
<evidence type="ECO:0008006" key="4">
    <source>
        <dbReference type="Google" id="ProtNLM"/>
    </source>
</evidence>
<keyword evidence="1" id="KW-1133">Transmembrane helix</keyword>